<feature type="transmembrane region" description="Helical" evidence="6">
    <location>
        <begin position="161"/>
        <end position="181"/>
    </location>
</feature>
<dbReference type="InterPro" id="IPR004254">
    <property type="entry name" value="AdipoR/HlyIII-related"/>
</dbReference>
<organism evidence="7">
    <name type="scientific">Entamoeba invadens</name>
    <dbReference type="NCBI Taxonomy" id="33085"/>
    <lineage>
        <taxon>Eukaryota</taxon>
        <taxon>Amoebozoa</taxon>
        <taxon>Evosea</taxon>
        <taxon>Archamoebae</taxon>
        <taxon>Mastigamoebida</taxon>
        <taxon>Entamoebidae</taxon>
        <taxon>Entamoeba</taxon>
    </lineage>
</organism>
<feature type="transmembrane region" description="Helical" evidence="6">
    <location>
        <begin position="105"/>
        <end position="124"/>
    </location>
</feature>
<keyword evidence="3 6" id="KW-1133">Transmembrane helix</keyword>
<dbReference type="GO" id="GO:0016020">
    <property type="term" value="C:membrane"/>
    <property type="evidence" value="ECO:0007669"/>
    <property type="project" value="UniProtKB-SubCell"/>
</dbReference>
<dbReference type="PANTHER" id="PTHR20855">
    <property type="entry name" value="ADIPOR/PROGESTIN RECEPTOR-RELATED"/>
    <property type="match status" value="1"/>
</dbReference>
<feature type="binding site" evidence="5">
    <location>
        <position position="213"/>
    </location>
    <ligand>
        <name>Zn(2+)</name>
        <dbReference type="ChEBI" id="CHEBI:29105"/>
    </ligand>
</feature>
<feature type="transmembrane region" description="Helical" evidence="6">
    <location>
        <begin position="186"/>
        <end position="203"/>
    </location>
</feature>
<evidence type="ECO:0000313" key="7">
    <source>
        <dbReference type="EMBL" id="BAN40353.1"/>
    </source>
</evidence>
<feature type="transmembrane region" description="Helical" evidence="6">
    <location>
        <begin position="64"/>
        <end position="85"/>
    </location>
</feature>
<reference evidence="7" key="1">
    <citation type="submission" date="2012-06" db="EMBL/GenBank/DDBJ databases">
        <title>Short 5' UTR of Entamoeba genes.</title>
        <authorList>
            <person name="Hiranuka K."/>
            <person name="Kumagai M."/>
            <person name="Wakaguri H."/>
            <person name="Suzuki Y."/>
            <person name="Sugano S."/>
            <person name="Watanabe J."/>
            <person name="Makioka A."/>
        </authorList>
    </citation>
    <scope>NUCLEOTIDE SEQUENCE</scope>
    <source>
        <strain evidence="7">IP1</strain>
    </source>
</reference>
<dbReference type="PANTHER" id="PTHR20855:SF3">
    <property type="entry name" value="LD03007P"/>
    <property type="match status" value="1"/>
</dbReference>
<evidence type="ECO:0000256" key="3">
    <source>
        <dbReference type="ARBA" id="ARBA00022989"/>
    </source>
</evidence>
<dbReference type="Pfam" id="PF03006">
    <property type="entry name" value="HlyIII"/>
    <property type="match status" value="1"/>
</dbReference>
<evidence type="ECO:0000256" key="1">
    <source>
        <dbReference type="ARBA" id="ARBA00004141"/>
    </source>
</evidence>
<accession>S0AYL2</accession>
<keyword evidence="2 6" id="KW-0812">Transmembrane</keyword>
<feature type="binding site" evidence="5">
    <location>
        <position position="217"/>
    </location>
    <ligand>
        <name>Zn(2+)</name>
        <dbReference type="ChEBI" id="CHEBI:29105"/>
    </ligand>
</feature>
<sequence length="282" mass="32707">MCILCDLQYYRNQLSPLDERSQTTCEEVFNCLTHVFGILFAIFQMKAMFRLCGRKGFSTTKKTAVMFFCISSLVLYSNSTLYHLFNLVTPQFIRLRYIFQRLDHLTIYLMITGCYVSFILSRLFEKGYVKSGIVVICSIAVMAITGILFTLFSPPTSNMDVIMYLCMGFSCILVAPGWFYFCPSSLLLWLFTGGITYFLGTLFFSWDKLYLNHTIWHIVVLLANIQHSFAVLIAIDDEGQEKSNTFWSSFSQPVVQMKDFIVERFFWAERVAVERLTSQKEE</sequence>
<feature type="transmembrane region" description="Helical" evidence="6">
    <location>
        <begin position="131"/>
        <end position="149"/>
    </location>
</feature>
<feature type="binding site" evidence="5">
    <location>
        <position position="83"/>
    </location>
    <ligand>
        <name>Zn(2+)</name>
        <dbReference type="ChEBI" id="CHEBI:29105"/>
    </ligand>
</feature>
<feature type="transmembrane region" description="Helical" evidence="6">
    <location>
        <begin position="215"/>
        <end position="235"/>
    </location>
</feature>
<keyword evidence="5" id="KW-0479">Metal-binding</keyword>
<comment type="subcellular location">
    <subcellularLocation>
        <location evidence="1">Membrane</location>
        <topology evidence="1">Multi-pass membrane protein</topology>
    </subcellularLocation>
</comment>
<evidence type="ECO:0000256" key="5">
    <source>
        <dbReference type="PIRSR" id="PIRSR604254-1"/>
    </source>
</evidence>
<keyword evidence="4 6" id="KW-0472">Membrane</keyword>
<evidence type="ECO:0000256" key="6">
    <source>
        <dbReference type="SAM" id="Phobius"/>
    </source>
</evidence>
<keyword evidence="5" id="KW-0862">Zinc</keyword>
<dbReference type="GO" id="GO:0046872">
    <property type="term" value="F:metal ion binding"/>
    <property type="evidence" value="ECO:0007669"/>
    <property type="project" value="UniProtKB-KW"/>
</dbReference>
<name>S0AYL2_ENTIV</name>
<dbReference type="VEuPathDB" id="AmoebaDB:EIN_318650"/>
<evidence type="ECO:0000256" key="2">
    <source>
        <dbReference type="ARBA" id="ARBA00022692"/>
    </source>
</evidence>
<evidence type="ECO:0000256" key="4">
    <source>
        <dbReference type="ARBA" id="ARBA00023136"/>
    </source>
</evidence>
<protein>
    <submittedName>
        <fullName evidence="7">Hemolysin III, putative</fullName>
    </submittedName>
</protein>
<proteinExistence type="evidence at transcript level"/>
<dbReference type="AlphaFoldDB" id="S0AYL2"/>
<dbReference type="EMBL" id="AK421835">
    <property type="protein sequence ID" value="BAN40353.1"/>
    <property type="molecule type" value="mRNA"/>
</dbReference>